<sequence length="168" mass="19778">MDFFNPQCQESLNNAQFGLCDAQEGGKAYINISNPESWIATVHNEKCKQLIFIAVDKCVIQDTEEQGRGRCDGILISNEHEHEHEHLYFIELKDQVKEWISDAIDQLESTILFFQNRHSNLFKTFQHKKAFACNKKRPRFQEIDNERNLRFFRTYGVRLDVQAKILII</sequence>
<dbReference type="AlphaFoldDB" id="I3CD77"/>
<evidence type="ECO:0000313" key="2">
    <source>
        <dbReference type="Proteomes" id="UP000005744"/>
    </source>
</evidence>
<organism evidence="1 2">
    <name type="scientific">Beggiatoa alba B18LD</name>
    <dbReference type="NCBI Taxonomy" id="395493"/>
    <lineage>
        <taxon>Bacteria</taxon>
        <taxon>Pseudomonadati</taxon>
        <taxon>Pseudomonadota</taxon>
        <taxon>Gammaproteobacteria</taxon>
        <taxon>Thiotrichales</taxon>
        <taxon>Thiotrichaceae</taxon>
        <taxon>Beggiatoa</taxon>
    </lineage>
</organism>
<dbReference type="OrthoDB" id="1030692at2"/>
<accession>I3CD77</accession>
<proteinExistence type="predicted"/>
<dbReference type="STRING" id="395493.BegalDRAFT_0658"/>
<protein>
    <submittedName>
        <fullName evidence="1">Uncharacterized protein</fullName>
    </submittedName>
</protein>
<name>I3CD77_9GAMM</name>
<dbReference type="HOGENOM" id="CLU_126054_0_0_6"/>
<evidence type="ECO:0000313" key="1">
    <source>
        <dbReference type="EMBL" id="EIJ41570.1"/>
    </source>
</evidence>
<dbReference type="EMBL" id="JH600070">
    <property type="protein sequence ID" value="EIJ41570.1"/>
    <property type="molecule type" value="Genomic_DNA"/>
</dbReference>
<reference evidence="1 2" key="1">
    <citation type="submission" date="2011-11" db="EMBL/GenBank/DDBJ databases">
        <title>Improved High-Quality Draft sequence of Beggiatoa alba B18lD.</title>
        <authorList>
            <consortium name="US DOE Joint Genome Institute"/>
            <person name="Lucas S."/>
            <person name="Han J."/>
            <person name="Lapidus A."/>
            <person name="Cheng J.-F."/>
            <person name="Goodwin L."/>
            <person name="Pitluck S."/>
            <person name="Peters L."/>
            <person name="Mikhailova N."/>
            <person name="Held B."/>
            <person name="Detter J.C."/>
            <person name="Han C."/>
            <person name="Tapia R."/>
            <person name="Land M."/>
            <person name="Hauser L."/>
            <person name="Kyrpides N."/>
            <person name="Ivanova N."/>
            <person name="Pagani I."/>
            <person name="Samuel K."/>
            <person name="Teske A."/>
            <person name="Mueller J."/>
            <person name="Woyke T."/>
        </authorList>
    </citation>
    <scope>NUCLEOTIDE SEQUENCE [LARGE SCALE GENOMIC DNA]</scope>
    <source>
        <strain evidence="1 2">B18LD</strain>
    </source>
</reference>
<dbReference type="Proteomes" id="UP000005744">
    <property type="component" value="Unassembled WGS sequence"/>
</dbReference>
<gene>
    <name evidence="1" type="ORF">BegalDRAFT_0658</name>
</gene>
<keyword evidence="2" id="KW-1185">Reference proteome</keyword>
<dbReference type="eggNOG" id="ENOG50335QM">
    <property type="taxonomic scope" value="Bacteria"/>
</dbReference>
<dbReference type="RefSeq" id="WP_002683603.1">
    <property type="nucleotide sequence ID" value="NZ_JH600070.1"/>
</dbReference>